<feature type="compositionally biased region" description="Low complexity" evidence="1">
    <location>
        <begin position="165"/>
        <end position="181"/>
    </location>
</feature>
<dbReference type="AlphaFoldDB" id="A0AA40IA71"/>
<feature type="compositionally biased region" description="Low complexity" evidence="1">
    <location>
        <begin position="221"/>
        <end position="230"/>
    </location>
</feature>
<feature type="region of interest" description="Disordered" evidence="1">
    <location>
        <begin position="117"/>
        <end position="242"/>
    </location>
</feature>
<comment type="caution">
    <text evidence="2">The sequence shown here is derived from an EMBL/GenBank/DDBJ whole genome shotgun (WGS) entry which is preliminary data.</text>
</comment>
<sequence length="242" mass="25510">MAHVPSPEGSFAQPPAGARDRLRRVAAVLAHVCGLTLHMKRYIEKSRAKEWALFYLSIKNHSANELLFGISNYSKYSLIQLYLKKNRAFHSLPKEVQLQLCQTAIYQDSGWWTNGGNAGPTPSGLVSAGPGARLHPDPGARVLARTRGTASPGSRGPRPRPDPGPRLTRIQGPAASPGPGAQAHPDPGARGLARTRGPGSPGSRGPRPRPDPGPRLTRIQGPAASPGPGAQAHPDPGACGPF</sequence>
<dbReference type="Proteomes" id="UP001177744">
    <property type="component" value="Unassembled WGS sequence"/>
</dbReference>
<feature type="compositionally biased region" description="Low complexity" evidence="1">
    <location>
        <begin position="196"/>
        <end position="205"/>
    </location>
</feature>
<reference evidence="2" key="1">
    <citation type="submission" date="2023-06" db="EMBL/GenBank/DDBJ databases">
        <title>Reference genome for the Northern bat (Eptesicus nilssonii), a most northern bat species.</title>
        <authorList>
            <person name="Laine V.N."/>
            <person name="Pulliainen A.T."/>
            <person name="Lilley T.M."/>
        </authorList>
    </citation>
    <scope>NUCLEOTIDE SEQUENCE</scope>
    <source>
        <strain evidence="2">BLF_Eptnil</strain>
        <tissue evidence="2">Kidney</tissue>
    </source>
</reference>
<gene>
    <name evidence="2" type="ORF">QTO34_008388</name>
</gene>
<keyword evidence="3" id="KW-1185">Reference proteome</keyword>
<name>A0AA40IA71_CNENI</name>
<evidence type="ECO:0000256" key="1">
    <source>
        <dbReference type="SAM" id="MobiDB-lite"/>
    </source>
</evidence>
<feature type="compositionally biased region" description="Low complexity" evidence="1">
    <location>
        <begin position="147"/>
        <end position="156"/>
    </location>
</feature>
<dbReference type="EMBL" id="JAULJE010000002">
    <property type="protein sequence ID" value="KAK1345923.1"/>
    <property type="molecule type" value="Genomic_DNA"/>
</dbReference>
<proteinExistence type="predicted"/>
<organism evidence="2 3">
    <name type="scientific">Cnephaeus nilssonii</name>
    <name type="common">Northern bat</name>
    <name type="synonym">Eptesicus nilssonii</name>
    <dbReference type="NCBI Taxonomy" id="3371016"/>
    <lineage>
        <taxon>Eukaryota</taxon>
        <taxon>Metazoa</taxon>
        <taxon>Chordata</taxon>
        <taxon>Craniata</taxon>
        <taxon>Vertebrata</taxon>
        <taxon>Euteleostomi</taxon>
        <taxon>Mammalia</taxon>
        <taxon>Eutheria</taxon>
        <taxon>Laurasiatheria</taxon>
        <taxon>Chiroptera</taxon>
        <taxon>Yangochiroptera</taxon>
        <taxon>Vespertilionidae</taxon>
        <taxon>Cnephaeus</taxon>
    </lineage>
</organism>
<protein>
    <submittedName>
        <fullName evidence="2">Uncharacterized protein</fullName>
    </submittedName>
</protein>
<evidence type="ECO:0000313" key="3">
    <source>
        <dbReference type="Proteomes" id="UP001177744"/>
    </source>
</evidence>
<accession>A0AA40IA71</accession>
<evidence type="ECO:0000313" key="2">
    <source>
        <dbReference type="EMBL" id="KAK1345923.1"/>
    </source>
</evidence>